<proteinExistence type="predicted"/>
<dbReference type="Pfam" id="PF08818">
    <property type="entry name" value="DUF1801"/>
    <property type="match status" value="1"/>
</dbReference>
<dbReference type="AlphaFoldDB" id="A0A3G2L5V7"/>
<dbReference type="SUPFAM" id="SSF159888">
    <property type="entry name" value="YdhG-like"/>
    <property type="match status" value="1"/>
</dbReference>
<dbReference type="Proteomes" id="UP000276309">
    <property type="component" value="Chromosome"/>
</dbReference>
<dbReference type="RefSeq" id="WP_121848670.1">
    <property type="nucleotide sequence ID" value="NZ_CP032050.1"/>
</dbReference>
<keyword evidence="3" id="KW-1185">Reference proteome</keyword>
<gene>
    <name evidence="2" type="ORF">D1013_09880</name>
</gene>
<reference evidence="2 3" key="1">
    <citation type="submission" date="2018-08" db="EMBL/GenBank/DDBJ databases">
        <title>The reduced genetic potential of extracellular carbohydrate catabolism in Euzebyella marina RN62, a Flavobacteriia bacterium isolated from the hadal water.</title>
        <authorList>
            <person name="Xue C."/>
        </authorList>
    </citation>
    <scope>NUCLEOTIDE SEQUENCE [LARGE SCALE GENOMIC DNA]</scope>
    <source>
        <strain evidence="2 3">RN62</strain>
    </source>
</reference>
<organism evidence="2 3">
    <name type="scientific">Euzebyella marina</name>
    <dbReference type="NCBI Taxonomy" id="1761453"/>
    <lineage>
        <taxon>Bacteria</taxon>
        <taxon>Pseudomonadati</taxon>
        <taxon>Bacteroidota</taxon>
        <taxon>Flavobacteriia</taxon>
        <taxon>Flavobacteriales</taxon>
        <taxon>Flavobacteriaceae</taxon>
        <taxon>Euzebyella</taxon>
    </lineage>
</organism>
<dbReference type="Gene3D" id="3.90.1150.200">
    <property type="match status" value="1"/>
</dbReference>
<evidence type="ECO:0000259" key="1">
    <source>
        <dbReference type="Pfam" id="PF08818"/>
    </source>
</evidence>
<protein>
    <recommendedName>
        <fullName evidence="1">YdhG-like domain-containing protein</fullName>
    </recommendedName>
</protein>
<dbReference type="OrthoDB" id="115213at2"/>
<dbReference type="InterPro" id="IPR014922">
    <property type="entry name" value="YdhG-like"/>
</dbReference>
<feature type="domain" description="YdhG-like" evidence="1">
    <location>
        <begin position="22"/>
        <end position="110"/>
    </location>
</feature>
<sequence>MRAKDHSKAVDEYILNLPQASRSKFEELRKLLKEVAPSAIENLKWGKPILETETILFAFSCHKAHLNFVPTRQALEPFKNQLRPYVLGQDSIQFPLNQPLPVDLIREIAEYRRVAVEEHGAKWRN</sequence>
<evidence type="ECO:0000313" key="2">
    <source>
        <dbReference type="EMBL" id="AYN67654.1"/>
    </source>
</evidence>
<dbReference type="KEGG" id="emar:D1013_09880"/>
<dbReference type="EMBL" id="CP032050">
    <property type="protein sequence ID" value="AYN67654.1"/>
    <property type="molecule type" value="Genomic_DNA"/>
</dbReference>
<evidence type="ECO:0000313" key="3">
    <source>
        <dbReference type="Proteomes" id="UP000276309"/>
    </source>
</evidence>
<name>A0A3G2L5V7_9FLAO</name>
<accession>A0A3G2L5V7</accession>